<dbReference type="InterPro" id="IPR051043">
    <property type="entry name" value="Sulfatase_Mod_Factor_Kinase"/>
</dbReference>
<protein>
    <submittedName>
        <fullName evidence="3">SUMF1/EgtB/PvdO family nonheme iron enzyme</fullName>
    </submittedName>
</protein>
<dbReference type="AlphaFoldDB" id="A0AA96WE12"/>
<dbReference type="InterPro" id="IPR011600">
    <property type="entry name" value="Pept_C14_caspase"/>
</dbReference>
<dbReference type="Pfam" id="PF00656">
    <property type="entry name" value="Peptidase_C14"/>
    <property type="match status" value="1"/>
</dbReference>
<dbReference type="InterPro" id="IPR029030">
    <property type="entry name" value="Caspase-like_dom_sf"/>
</dbReference>
<reference evidence="3" key="1">
    <citation type="submission" date="2020-05" db="EMBL/GenBank/DDBJ databases">
        <authorList>
            <person name="Zhu T."/>
            <person name="Keshari N."/>
            <person name="Lu X."/>
        </authorList>
    </citation>
    <scope>NUCLEOTIDE SEQUENCE</scope>
    <source>
        <strain evidence="3">NK1-12</strain>
    </source>
</reference>
<gene>
    <name evidence="3" type="ORF">HJG54_12035</name>
</gene>
<name>A0AA96WE12_9CYAN</name>
<evidence type="ECO:0000259" key="1">
    <source>
        <dbReference type="Pfam" id="PF00656"/>
    </source>
</evidence>
<dbReference type="PANTHER" id="PTHR23150:SF19">
    <property type="entry name" value="FORMYLGLYCINE-GENERATING ENZYME"/>
    <property type="match status" value="1"/>
</dbReference>
<dbReference type="Pfam" id="PF03781">
    <property type="entry name" value="FGE-sulfatase"/>
    <property type="match status" value="1"/>
</dbReference>
<accession>A0AA96WE12</accession>
<dbReference type="GO" id="GO:0006508">
    <property type="term" value="P:proteolysis"/>
    <property type="evidence" value="ECO:0007669"/>
    <property type="project" value="InterPro"/>
</dbReference>
<dbReference type="GO" id="GO:0120147">
    <property type="term" value="F:formylglycine-generating oxidase activity"/>
    <property type="evidence" value="ECO:0007669"/>
    <property type="project" value="TreeGrafter"/>
</dbReference>
<dbReference type="InterPro" id="IPR005532">
    <property type="entry name" value="SUMF_dom"/>
</dbReference>
<proteinExistence type="predicted"/>
<dbReference type="RefSeq" id="WP_316435198.1">
    <property type="nucleotide sequence ID" value="NZ_CP053586.1"/>
</dbReference>
<sequence length="821" mass="92298">MANNWAIIIGINHYEHHPEQQLKYAVPDARLIYEFLSTQAGFAPDQILLCLGDEAHRTSPNYPTYATLLRLLNRDLHPSRIGQVDRLWFFFGGHGVSQNGRDYLLTADSLIEDVELKIALPIDEVIASLRKHQTADIVLVLDNCRQLQGSRKLSAGEVGKQTIELAQSRGITTIFSCDYGQYSFELDSVKQGAFTYALVEGLKQHTLPDQLEQYLRRRVAELNQRRDQVPRIRVEPASKALQPLLPSAVTAADITVLVERAREVELEEDFETAKQLWWQVTLAQSDEHIREARTAIERINQKINKKSVPHPPPPPPVEASNTRRLDAAMPKVCRVGQETEVRVMIALPDSVGLKNYLPDYTEAGDLISKGDVNRNTFPLTFPKDPVTGEPQPTTLFISITARSFAVEQAIKGLYLSPDQDSGVVTFFMMPQIKRSRARVRVEVFKDEQRAVLLGSLSLVTKILEQQSAWTQAAWRLVKLPLNLLDNYSTTRQEASQRVYAPIAYAPLDTINRSLLDDTEDCLCDAAPLSSNFSPENNQIGEESANSLPLCEADFETVTVDKRGQMTKRFAKRATLFKEDLGNGVILEMVQIPGGSFKMGSPETEKGRSNYESPQRTVNVSSFFMGKFTVTQAQYQQIMGRNPAIFKGEKRPVENVSWNDAVEFCAKLSQRTGRTYRLPSEAEWEYACRARTTTPFHFGQTVTSALANYDASKAVYGSEPKGEYRGQTTEVGSFPPNAFGLYDMHGNVWEWCQDHWHENYQGAPNDGSAWLSEDKHALRLLRGGSWYSGPRSCRSACRNHAYPATRSNLTGFRVVCVPPRTV</sequence>
<feature type="domain" description="Peptidase C14 caspase" evidence="1">
    <location>
        <begin position="4"/>
        <end position="234"/>
    </location>
</feature>
<feature type="domain" description="Sulfatase-modifying factor enzyme-like" evidence="2">
    <location>
        <begin position="587"/>
        <end position="814"/>
    </location>
</feature>
<dbReference type="Gene3D" id="3.40.50.1460">
    <property type="match status" value="1"/>
</dbReference>
<evidence type="ECO:0000313" key="3">
    <source>
        <dbReference type="EMBL" id="WNZ23509.1"/>
    </source>
</evidence>
<evidence type="ECO:0000259" key="2">
    <source>
        <dbReference type="Pfam" id="PF03781"/>
    </source>
</evidence>
<dbReference type="SUPFAM" id="SSF52129">
    <property type="entry name" value="Caspase-like"/>
    <property type="match status" value="1"/>
</dbReference>
<dbReference type="EMBL" id="CP053586">
    <property type="protein sequence ID" value="WNZ23509.1"/>
    <property type="molecule type" value="Genomic_DNA"/>
</dbReference>
<dbReference type="InterPro" id="IPR042095">
    <property type="entry name" value="SUMF_sf"/>
</dbReference>
<dbReference type="GO" id="GO:0004197">
    <property type="term" value="F:cysteine-type endopeptidase activity"/>
    <property type="evidence" value="ECO:0007669"/>
    <property type="project" value="InterPro"/>
</dbReference>
<dbReference type="PANTHER" id="PTHR23150">
    <property type="entry name" value="SULFATASE MODIFYING FACTOR 1, 2"/>
    <property type="match status" value="1"/>
</dbReference>
<dbReference type="SUPFAM" id="SSF56436">
    <property type="entry name" value="C-type lectin-like"/>
    <property type="match status" value="1"/>
</dbReference>
<dbReference type="Gene3D" id="3.90.1580.10">
    <property type="entry name" value="paralog of FGE (formylglycine-generating enzyme)"/>
    <property type="match status" value="1"/>
</dbReference>
<organism evidence="3">
    <name type="scientific">Leptolyngbya sp. NK1-12</name>
    <dbReference type="NCBI Taxonomy" id="2547451"/>
    <lineage>
        <taxon>Bacteria</taxon>
        <taxon>Bacillati</taxon>
        <taxon>Cyanobacteriota</taxon>
        <taxon>Cyanophyceae</taxon>
        <taxon>Leptolyngbyales</taxon>
        <taxon>Leptolyngbyaceae</taxon>
        <taxon>Leptolyngbya group</taxon>
        <taxon>Leptolyngbya</taxon>
    </lineage>
</organism>
<dbReference type="InterPro" id="IPR016187">
    <property type="entry name" value="CTDL_fold"/>
</dbReference>